<dbReference type="NCBIfam" id="TIGR00877">
    <property type="entry name" value="purD"/>
    <property type="match status" value="1"/>
</dbReference>
<evidence type="ECO:0000256" key="14">
    <source>
        <dbReference type="HAMAP-Rule" id="MF_00138"/>
    </source>
</evidence>
<comment type="catalytic activity">
    <reaction evidence="14">
        <text>5-phospho-beta-D-ribosylamine + glycine + ATP = N(1)-(5-phospho-beta-D-ribosyl)glycinamide + ADP + phosphate + H(+)</text>
        <dbReference type="Rhea" id="RHEA:17453"/>
        <dbReference type="ChEBI" id="CHEBI:15378"/>
        <dbReference type="ChEBI" id="CHEBI:30616"/>
        <dbReference type="ChEBI" id="CHEBI:43474"/>
        <dbReference type="ChEBI" id="CHEBI:57305"/>
        <dbReference type="ChEBI" id="CHEBI:58681"/>
        <dbReference type="ChEBI" id="CHEBI:143788"/>
        <dbReference type="ChEBI" id="CHEBI:456216"/>
        <dbReference type="EC" id="6.3.4.13"/>
    </reaction>
</comment>
<comment type="pathway">
    <text evidence="3 14">Purine metabolism; IMP biosynthesis via de novo pathway; N(1)-(5-phospho-D-ribosyl)glycinamide from 5-phospho-alpha-D-ribose 1-diphosphate: step 2/2.</text>
</comment>
<dbReference type="InterPro" id="IPR000115">
    <property type="entry name" value="PRibGlycinamide_synth"/>
</dbReference>
<comment type="similarity">
    <text evidence="11 14">Belongs to the GARS family.</text>
</comment>
<accession>A0A388T6V4</accession>
<evidence type="ECO:0000256" key="12">
    <source>
        <dbReference type="ARBA" id="ARBA00042242"/>
    </source>
</evidence>
<evidence type="ECO:0000256" key="7">
    <source>
        <dbReference type="ARBA" id="ARBA00022741"/>
    </source>
</evidence>
<dbReference type="GO" id="GO:0006189">
    <property type="term" value="P:'de novo' IMP biosynthetic process"/>
    <property type="evidence" value="ECO:0007669"/>
    <property type="project" value="UniProtKB-UniRule"/>
</dbReference>
<evidence type="ECO:0000256" key="10">
    <source>
        <dbReference type="ARBA" id="ARBA00023211"/>
    </source>
</evidence>
<dbReference type="InterPro" id="IPR020561">
    <property type="entry name" value="PRibGlycinamid_synth_ATP-grasp"/>
</dbReference>
<dbReference type="Gene3D" id="3.30.1490.20">
    <property type="entry name" value="ATP-grasp fold, A domain"/>
    <property type="match status" value="1"/>
</dbReference>
<dbReference type="FunFam" id="3.90.600.10:FF:000001">
    <property type="entry name" value="Trifunctional purine biosynthetic protein adenosine-3"/>
    <property type="match status" value="1"/>
</dbReference>
<evidence type="ECO:0000256" key="2">
    <source>
        <dbReference type="ARBA" id="ARBA00001946"/>
    </source>
</evidence>
<dbReference type="InterPro" id="IPR020562">
    <property type="entry name" value="PRibGlycinamide_synth_N"/>
</dbReference>
<dbReference type="Pfam" id="PF01071">
    <property type="entry name" value="GARS_A"/>
    <property type="match status" value="1"/>
</dbReference>
<dbReference type="EC" id="6.3.4.13" evidence="4 14"/>
<dbReference type="FunFam" id="3.40.50.20:FF:000006">
    <property type="entry name" value="Phosphoribosylamine--glycine ligase, chloroplastic"/>
    <property type="match status" value="1"/>
</dbReference>
<evidence type="ECO:0000256" key="5">
    <source>
        <dbReference type="ARBA" id="ARBA00022598"/>
    </source>
</evidence>
<dbReference type="PANTHER" id="PTHR43472">
    <property type="entry name" value="PHOSPHORIBOSYLAMINE--GLYCINE LIGASE"/>
    <property type="match status" value="1"/>
</dbReference>
<dbReference type="AlphaFoldDB" id="A0A388T6V4"/>
<dbReference type="SMART" id="SM01210">
    <property type="entry name" value="GARS_C"/>
    <property type="match status" value="1"/>
</dbReference>
<dbReference type="PROSITE" id="PS00184">
    <property type="entry name" value="GARS"/>
    <property type="match status" value="1"/>
</dbReference>
<evidence type="ECO:0000256" key="8">
    <source>
        <dbReference type="ARBA" id="ARBA00022755"/>
    </source>
</evidence>
<organism evidence="17 18">
    <name type="scientific">Candidatus Termititenax spirochaetophilus</name>
    <dbReference type="NCBI Taxonomy" id="2218522"/>
    <lineage>
        <taxon>Bacteria</taxon>
        <taxon>Bacillati</taxon>
        <taxon>Candidatus Margulisiibacteriota</taxon>
        <taxon>Candidatus Termititenacia</taxon>
        <taxon>Candidatus Termititenacales</taxon>
        <taxon>Candidatus Termititenacaceae</taxon>
        <taxon>Candidatus Termititenax</taxon>
    </lineage>
</organism>
<sequence>MNILLIGSGGREQALAWKIKQSPRVEKLYCAPGNPGIAALAENIDIAADNISGLKEFALANKIDLTVVGPEIPLTLGIVDEFQAAGLRIFGPGKAAAELEGSKLFAKKIMKRYKIPTANHEVFEDAQKALEHIYMSRLPVVIKADGLAAGKGVTVAHSLVEAKRAINAALKDKVFGAAGARIVIEEFLSGEEASILAFCDGEHFVPMVSAQDHKAVYDEDKGPNTGGMGAYSPAPVVTKEVLNTVNETIFAPLLAGMAKEGAPYKGVLYAGLMINNGVPKVVEFNCRFGDPETQAVLPRLQTDIIDIFEACIDGKLAAKKIEWADSAAVCVVLAADGYPGSYEKDKEISGIEAAAALPETFVFQSGTAQKDGKLVTSGGRVLGVTALGADIKTAIKNAYKAADLISFSGLHKRTDIGKKALARL</sequence>
<dbReference type="PROSITE" id="PS50975">
    <property type="entry name" value="ATP_GRASP"/>
    <property type="match status" value="1"/>
</dbReference>
<comment type="cofactor">
    <cofactor evidence="2">
        <name>Mg(2+)</name>
        <dbReference type="ChEBI" id="CHEBI:18420"/>
    </cofactor>
</comment>
<dbReference type="GO" id="GO:0004637">
    <property type="term" value="F:phosphoribosylamine-glycine ligase activity"/>
    <property type="evidence" value="ECO:0007669"/>
    <property type="project" value="UniProtKB-UniRule"/>
</dbReference>
<dbReference type="SUPFAM" id="SSF51246">
    <property type="entry name" value="Rudiment single hybrid motif"/>
    <property type="match status" value="1"/>
</dbReference>
<dbReference type="InterPro" id="IPR011761">
    <property type="entry name" value="ATP-grasp"/>
</dbReference>
<name>A0A388T6V4_9BACT</name>
<dbReference type="FunFam" id="3.30.470.20:FF:000018">
    <property type="entry name" value="Trifunctional purine biosynthetic protein adenosine-3"/>
    <property type="match status" value="1"/>
</dbReference>
<dbReference type="UniPathway" id="UPA00074">
    <property type="reaction ID" value="UER00125"/>
</dbReference>
<keyword evidence="8 14" id="KW-0658">Purine biosynthesis</keyword>
<evidence type="ECO:0000256" key="15">
    <source>
        <dbReference type="PROSITE-ProRule" id="PRU00409"/>
    </source>
</evidence>
<evidence type="ECO:0000313" key="18">
    <source>
        <dbReference type="Proteomes" id="UP000276170"/>
    </source>
</evidence>
<keyword evidence="9 15" id="KW-0067">ATP-binding</keyword>
<proteinExistence type="inferred from homology"/>
<dbReference type="InterPro" id="IPR037123">
    <property type="entry name" value="PRibGlycinamide_synth_C_sf"/>
</dbReference>
<protein>
    <recommendedName>
        <fullName evidence="4 14">Phosphoribosylamine--glycine ligase</fullName>
        <ecNumber evidence="4 14">6.3.4.13</ecNumber>
    </recommendedName>
    <alternativeName>
        <fullName evidence="14">GARS</fullName>
    </alternativeName>
    <alternativeName>
        <fullName evidence="12 14">Glycinamide ribonucleotide synthetase</fullName>
    </alternativeName>
    <alternativeName>
        <fullName evidence="13 14">Phosphoribosylglycinamide synthetase</fullName>
    </alternativeName>
</protein>
<feature type="domain" description="ATP-grasp" evidence="16">
    <location>
        <begin position="107"/>
        <end position="313"/>
    </location>
</feature>
<keyword evidence="6" id="KW-0479">Metal-binding</keyword>
<keyword evidence="10" id="KW-0464">Manganese</keyword>
<evidence type="ECO:0000256" key="4">
    <source>
        <dbReference type="ARBA" id="ARBA00013255"/>
    </source>
</evidence>
<dbReference type="GO" id="GO:0009113">
    <property type="term" value="P:purine nucleobase biosynthetic process"/>
    <property type="evidence" value="ECO:0007669"/>
    <property type="project" value="InterPro"/>
</dbReference>
<dbReference type="InterPro" id="IPR020560">
    <property type="entry name" value="PRibGlycinamide_synth_C-dom"/>
</dbReference>
<dbReference type="Proteomes" id="UP000276170">
    <property type="component" value="Unassembled WGS sequence"/>
</dbReference>
<keyword evidence="18" id="KW-1185">Reference proteome</keyword>
<reference evidence="17 18" key="1">
    <citation type="journal article" date="2019" name="ISME J.">
        <title>Genome analyses of uncultured TG2/ZB3 bacteria in 'Margulisbacteria' specifically attached to ectosymbiotic spirochetes of protists in the termite gut.</title>
        <authorList>
            <person name="Utami Y.D."/>
            <person name="Kuwahara H."/>
            <person name="Igai K."/>
            <person name="Murakami T."/>
            <person name="Sugaya K."/>
            <person name="Morikawa T."/>
            <person name="Nagura Y."/>
            <person name="Yuki M."/>
            <person name="Deevong P."/>
            <person name="Inoue T."/>
            <person name="Kihara K."/>
            <person name="Lo N."/>
            <person name="Yamada A."/>
            <person name="Ohkuma M."/>
            <person name="Hongoh Y."/>
        </authorList>
    </citation>
    <scope>NUCLEOTIDE SEQUENCE [LARGE SCALE GENOMIC DNA]</scope>
    <source>
        <strain evidence="17">HsPyr-01</strain>
    </source>
</reference>
<evidence type="ECO:0000256" key="11">
    <source>
        <dbReference type="ARBA" id="ARBA00038345"/>
    </source>
</evidence>
<dbReference type="GO" id="GO:0005524">
    <property type="term" value="F:ATP binding"/>
    <property type="evidence" value="ECO:0007669"/>
    <property type="project" value="UniProtKB-UniRule"/>
</dbReference>
<dbReference type="HAMAP" id="MF_00138">
    <property type="entry name" value="GARS"/>
    <property type="match status" value="1"/>
</dbReference>
<evidence type="ECO:0000256" key="6">
    <source>
        <dbReference type="ARBA" id="ARBA00022723"/>
    </source>
</evidence>
<dbReference type="Pfam" id="PF02843">
    <property type="entry name" value="GARS_C"/>
    <property type="match status" value="1"/>
</dbReference>
<evidence type="ECO:0000256" key="13">
    <source>
        <dbReference type="ARBA" id="ARBA00042864"/>
    </source>
</evidence>
<dbReference type="Gene3D" id="3.30.470.20">
    <property type="entry name" value="ATP-grasp fold, B domain"/>
    <property type="match status" value="1"/>
</dbReference>
<dbReference type="InterPro" id="IPR020559">
    <property type="entry name" value="PRibGlycinamide_synth_CS"/>
</dbReference>
<dbReference type="Gene3D" id="3.40.50.20">
    <property type="match status" value="1"/>
</dbReference>
<dbReference type="Gene3D" id="3.90.600.10">
    <property type="entry name" value="Phosphoribosylglycinamide synthetase, C-terminal domain"/>
    <property type="match status" value="1"/>
</dbReference>
<evidence type="ECO:0000256" key="3">
    <source>
        <dbReference type="ARBA" id="ARBA00005174"/>
    </source>
</evidence>
<dbReference type="PANTHER" id="PTHR43472:SF1">
    <property type="entry name" value="PHOSPHORIBOSYLAMINE--GLYCINE LIGASE, CHLOROPLASTIC"/>
    <property type="match status" value="1"/>
</dbReference>
<dbReference type="EMBL" id="BGZM01000001">
    <property type="protein sequence ID" value="GBR72243.1"/>
    <property type="molecule type" value="Genomic_DNA"/>
</dbReference>
<evidence type="ECO:0000313" key="17">
    <source>
        <dbReference type="EMBL" id="GBR72243.1"/>
    </source>
</evidence>
<comment type="caution">
    <text evidence="17">The sequence shown here is derived from an EMBL/GenBank/DDBJ whole genome shotgun (WGS) entry which is preliminary data.</text>
</comment>
<dbReference type="InterPro" id="IPR016185">
    <property type="entry name" value="PreATP-grasp_dom_sf"/>
</dbReference>
<dbReference type="InterPro" id="IPR011054">
    <property type="entry name" value="Rudment_hybrid_motif"/>
</dbReference>
<dbReference type="GO" id="GO:0046872">
    <property type="term" value="F:metal ion binding"/>
    <property type="evidence" value="ECO:0007669"/>
    <property type="project" value="UniProtKB-KW"/>
</dbReference>
<evidence type="ECO:0000259" key="16">
    <source>
        <dbReference type="PROSITE" id="PS50975"/>
    </source>
</evidence>
<dbReference type="SMART" id="SM01209">
    <property type="entry name" value="GARS_A"/>
    <property type="match status" value="1"/>
</dbReference>
<dbReference type="SUPFAM" id="SSF52440">
    <property type="entry name" value="PreATP-grasp domain"/>
    <property type="match status" value="1"/>
</dbReference>
<keyword evidence="5 14" id="KW-0436">Ligase</keyword>
<gene>
    <name evidence="14 17" type="primary">purD</name>
    <name evidence="17" type="ORF">HP1_004</name>
</gene>
<evidence type="ECO:0000256" key="9">
    <source>
        <dbReference type="ARBA" id="ARBA00022840"/>
    </source>
</evidence>
<dbReference type="SUPFAM" id="SSF56059">
    <property type="entry name" value="Glutathione synthetase ATP-binding domain-like"/>
    <property type="match status" value="1"/>
</dbReference>
<keyword evidence="7 15" id="KW-0547">Nucleotide-binding</keyword>
<dbReference type="InterPro" id="IPR013815">
    <property type="entry name" value="ATP_grasp_subdomain_1"/>
</dbReference>
<comment type="cofactor">
    <cofactor evidence="1">
        <name>Mn(2+)</name>
        <dbReference type="ChEBI" id="CHEBI:29035"/>
    </cofactor>
</comment>
<evidence type="ECO:0000256" key="1">
    <source>
        <dbReference type="ARBA" id="ARBA00001936"/>
    </source>
</evidence>
<dbReference type="Pfam" id="PF02844">
    <property type="entry name" value="GARS_N"/>
    <property type="match status" value="1"/>
</dbReference>